<dbReference type="PROSITE" id="PS50279">
    <property type="entry name" value="BPTI_KUNITZ_2"/>
    <property type="match status" value="1"/>
</dbReference>
<dbReference type="InterPro" id="IPR002223">
    <property type="entry name" value="Kunitz_BPTI"/>
</dbReference>
<dbReference type="AlphaFoldDB" id="A0A8J4SKE9"/>
<keyword evidence="4" id="KW-1185">Reference proteome</keyword>
<dbReference type="InterPro" id="IPR020901">
    <property type="entry name" value="Prtase_inh_Kunz-CS"/>
</dbReference>
<evidence type="ECO:0000313" key="3">
    <source>
        <dbReference type="EMBL" id="KAF5395117.1"/>
    </source>
</evidence>
<dbReference type="GO" id="GO:0004867">
    <property type="term" value="F:serine-type endopeptidase inhibitor activity"/>
    <property type="evidence" value="ECO:0007669"/>
    <property type="project" value="InterPro"/>
</dbReference>
<dbReference type="PANTHER" id="PTHR10083">
    <property type="entry name" value="KUNITZ-TYPE PROTEASE INHIBITOR-RELATED"/>
    <property type="match status" value="1"/>
</dbReference>
<dbReference type="CDD" id="cd00109">
    <property type="entry name" value="Kunitz-type"/>
    <property type="match status" value="1"/>
</dbReference>
<proteinExistence type="predicted"/>
<evidence type="ECO:0000313" key="4">
    <source>
        <dbReference type="Proteomes" id="UP000748531"/>
    </source>
</evidence>
<dbReference type="InterPro" id="IPR050098">
    <property type="entry name" value="TFPI/VKTCI-like"/>
</dbReference>
<dbReference type="Gene3D" id="4.10.410.10">
    <property type="entry name" value="Pancreatic trypsin inhibitor Kunitz domain"/>
    <property type="match status" value="1"/>
</dbReference>
<accession>A0A8J4SKE9</accession>
<feature type="domain" description="BPTI/Kunitz inhibitor" evidence="2">
    <location>
        <begin position="47"/>
        <end position="97"/>
    </location>
</feature>
<dbReference type="OrthoDB" id="4473401at2759"/>
<dbReference type="SMART" id="SM00131">
    <property type="entry name" value="KU"/>
    <property type="match status" value="1"/>
</dbReference>
<dbReference type="EMBL" id="LUCH01017298">
    <property type="protein sequence ID" value="KAF5395117.1"/>
    <property type="molecule type" value="Genomic_DNA"/>
</dbReference>
<dbReference type="Pfam" id="PF00014">
    <property type="entry name" value="Kunitz_BPTI"/>
    <property type="match status" value="1"/>
</dbReference>
<dbReference type="SUPFAM" id="SSF57362">
    <property type="entry name" value="BPTI-like"/>
    <property type="match status" value="1"/>
</dbReference>
<dbReference type="PANTHER" id="PTHR10083:SF374">
    <property type="entry name" value="BPTI_KUNITZ INHIBITOR DOMAIN-CONTAINING PROTEIN"/>
    <property type="match status" value="1"/>
</dbReference>
<comment type="caution">
    <text evidence="3">The sequence shown here is derived from an EMBL/GenBank/DDBJ whole genome shotgun (WGS) entry which is preliminary data.</text>
</comment>
<feature type="non-terminal residue" evidence="3">
    <location>
        <position position="101"/>
    </location>
</feature>
<dbReference type="PRINTS" id="PR00759">
    <property type="entry name" value="BASICPTASE"/>
</dbReference>
<protein>
    <recommendedName>
        <fullName evidence="2">BPTI/Kunitz inhibitor domain-containing protein</fullName>
    </recommendedName>
</protein>
<dbReference type="PROSITE" id="PS00280">
    <property type="entry name" value="BPTI_KUNITZ_1"/>
    <property type="match status" value="1"/>
</dbReference>
<reference evidence="3" key="1">
    <citation type="submission" date="2019-05" db="EMBL/GenBank/DDBJ databases">
        <title>Annotation for the trematode Paragonimus heterotremus.</title>
        <authorList>
            <person name="Choi Y.-J."/>
        </authorList>
    </citation>
    <scope>NUCLEOTIDE SEQUENCE</scope>
    <source>
        <strain evidence="3">LC</strain>
    </source>
</reference>
<dbReference type="InterPro" id="IPR036880">
    <property type="entry name" value="Kunitz_BPTI_sf"/>
</dbReference>
<name>A0A8J4SKE9_9TREM</name>
<dbReference type="Proteomes" id="UP000748531">
    <property type="component" value="Unassembled WGS sequence"/>
</dbReference>
<organism evidence="3 4">
    <name type="scientific">Paragonimus heterotremus</name>
    <dbReference type="NCBI Taxonomy" id="100268"/>
    <lineage>
        <taxon>Eukaryota</taxon>
        <taxon>Metazoa</taxon>
        <taxon>Spiralia</taxon>
        <taxon>Lophotrochozoa</taxon>
        <taxon>Platyhelminthes</taxon>
        <taxon>Trematoda</taxon>
        <taxon>Digenea</taxon>
        <taxon>Plagiorchiida</taxon>
        <taxon>Troglotremata</taxon>
        <taxon>Troglotrematidae</taxon>
        <taxon>Paragonimus</taxon>
    </lineage>
</organism>
<evidence type="ECO:0000256" key="1">
    <source>
        <dbReference type="ARBA" id="ARBA00023157"/>
    </source>
</evidence>
<sequence>YITPQLQVSQLSALPPPALWLPAPSLPIPSPPKILPPAESSLYPIRCSLTINAGCCTDKISKYAFVIEKKQCQMFAYSGCGGNGNRFDSLQECMDFCKRKS</sequence>
<evidence type="ECO:0000259" key="2">
    <source>
        <dbReference type="PROSITE" id="PS50279"/>
    </source>
</evidence>
<keyword evidence="1" id="KW-1015">Disulfide bond</keyword>
<gene>
    <name evidence="3" type="ORF">PHET_07540</name>
</gene>